<organism evidence="2 3">
    <name type="scientific">Frankia casuarinae (strain DSM 45818 / CECT 9043 / HFP020203 / CcI3)</name>
    <dbReference type="NCBI Taxonomy" id="106370"/>
    <lineage>
        <taxon>Bacteria</taxon>
        <taxon>Bacillati</taxon>
        <taxon>Actinomycetota</taxon>
        <taxon>Actinomycetes</taxon>
        <taxon>Frankiales</taxon>
        <taxon>Frankiaceae</taxon>
        <taxon>Frankia</taxon>
    </lineage>
</organism>
<protein>
    <submittedName>
        <fullName evidence="2">Insertion element IS466S transposase</fullName>
    </submittedName>
</protein>
<dbReference type="InterPro" id="IPR002560">
    <property type="entry name" value="Transposase_DDE"/>
</dbReference>
<proteinExistence type="predicted"/>
<dbReference type="eggNOG" id="COG3464">
    <property type="taxonomic scope" value="Bacteria"/>
</dbReference>
<dbReference type="AlphaFoldDB" id="Q2J573"/>
<dbReference type="HOGENOM" id="CLU_029608_3_0_11"/>
<accession>Q2J573</accession>
<dbReference type="STRING" id="106370.Francci3_4223"/>
<keyword evidence="3" id="KW-1185">Reference proteome</keyword>
<dbReference type="Pfam" id="PF01610">
    <property type="entry name" value="DDE_Tnp_ISL3"/>
    <property type="match status" value="1"/>
</dbReference>
<evidence type="ECO:0000259" key="1">
    <source>
        <dbReference type="Pfam" id="PF01610"/>
    </source>
</evidence>
<dbReference type="KEGG" id="fra:Francci3_4223"/>
<reference evidence="2 3" key="1">
    <citation type="journal article" date="2007" name="Genome Res.">
        <title>Genome characteristics of facultatively symbiotic Frankia sp. strains reflect host range and host plant biogeography.</title>
        <authorList>
            <person name="Normand P."/>
            <person name="Lapierre P."/>
            <person name="Tisa L.S."/>
            <person name="Gogarten J.P."/>
            <person name="Alloisio N."/>
            <person name="Bagnarol E."/>
            <person name="Bassi C.A."/>
            <person name="Berry A.M."/>
            <person name="Bickhart D.M."/>
            <person name="Choisne N."/>
            <person name="Couloux A."/>
            <person name="Cournoyer B."/>
            <person name="Cruveiller S."/>
            <person name="Daubin V."/>
            <person name="Demange N."/>
            <person name="Francino M.P."/>
            <person name="Goltsman E."/>
            <person name="Huang Y."/>
            <person name="Kopp O.R."/>
            <person name="Labarre L."/>
            <person name="Lapidus A."/>
            <person name="Lavire C."/>
            <person name="Marechal J."/>
            <person name="Martinez M."/>
            <person name="Mastronunzio J.E."/>
            <person name="Mullin B.C."/>
            <person name="Niemann J."/>
            <person name="Pujic P."/>
            <person name="Rawnsley T."/>
            <person name="Rouy Z."/>
            <person name="Schenowitz C."/>
            <person name="Sellstedt A."/>
            <person name="Tavares F."/>
            <person name="Tomkins J.P."/>
            <person name="Vallenet D."/>
            <person name="Valverde C."/>
            <person name="Wall L.G."/>
            <person name="Wang Y."/>
            <person name="Medigue C."/>
            <person name="Benson D.R."/>
        </authorList>
    </citation>
    <scope>NUCLEOTIDE SEQUENCE [LARGE SCALE GENOMIC DNA]</scope>
    <source>
        <strain evidence="3">DSM 45818 / CECT 9043 / CcI3</strain>
    </source>
</reference>
<feature type="domain" description="Transposase IS204/IS1001/IS1096/IS1165 DDE" evidence="1">
    <location>
        <begin position="26"/>
        <end position="100"/>
    </location>
</feature>
<dbReference type="PANTHER" id="PTHR33498">
    <property type="entry name" value="TRANSPOSASE FOR INSERTION SEQUENCE ELEMENT IS1557"/>
    <property type="match status" value="1"/>
</dbReference>
<dbReference type="Proteomes" id="UP000001937">
    <property type="component" value="Chromosome"/>
</dbReference>
<evidence type="ECO:0000313" key="3">
    <source>
        <dbReference type="Proteomes" id="UP000001937"/>
    </source>
</evidence>
<dbReference type="PANTHER" id="PTHR33498:SF1">
    <property type="entry name" value="TRANSPOSASE FOR INSERTION SEQUENCE ELEMENT IS1557"/>
    <property type="match status" value="1"/>
</dbReference>
<evidence type="ECO:0000313" key="2">
    <source>
        <dbReference type="EMBL" id="ABD13569.1"/>
    </source>
</evidence>
<dbReference type="EMBL" id="CP000249">
    <property type="protein sequence ID" value="ABD13569.1"/>
    <property type="molecule type" value="Genomic_DNA"/>
</dbReference>
<gene>
    <name evidence="2" type="ordered locus">Francci3_4223</name>
</gene>
<dbReference type="InterPro" id="IPR047951">
    <property type="entry name" value="Transpos_ISL3"/>
</dbReference>
<name>Q2J573_FRACC</name>
<sequence length="103" mass="11179">MAACPEMTALAGLVRSFAAMLTPADGNAERLTAWISQARTEDLPHLHAFTRGLELDRDAVNAALTCAYHNGGTEGVNTKTKLIKRQMYGRAGFALLRHRILLG</sequence>